<dbReference type="InterPro" id="IPR053151">
    <property type="entry name" value="RNase_H-like"/>
</dbReference>
<dbReference type="PANTHER" id="PTHR47723:SF18">
    <property type="entry name" value="RNASE H TYPE-1 DOMAIN-CONTAINING PROTEIN"/>
    <property type="match status" value="1"/>
</dbReference>
<dbReference type="CDD" id="cd06222">
    <property type="entry name" value="RNase_H_like"/>
    <property type="match status" value="1"/>
</dbReference>
<dbReference type="SUPFAM" id="SSF53098">
    <property type="entry name" value="Ribonuclease H-like"/>
    <property type="match status" value="1"/>
</dbReference>
<dbReference type="InterPro" id="IPR044730">
    <property type="entry name" value="RNase_H-like_dom_plant"/>
</dbReference>
<evidence type="ECO:0000313" key="2">
    <source>
        <dbReference type="EMBL" id="VAI61644.1"/>
    </source>
</evidence>
<proteinExistence type="predicted"/>
<dbReference type="AlphaFoldDB" id="A0A9R0YWA5"/>
<evidence type="ECO:0000259" key="1">
    <source>
        <dbReference type="Pfam" id="PF13456"/>
    </source>
</evidence>
<protein>
    <recommendedName>
        <fullName evidence="1">RNase H type-1 domain-containing protein</fullName>
    </recommendedName>
</protein>
<dbReference type="Pfam" id="PF13456">
    <property type="entry name" value="RVT_3"/>
    <property type="match status" value="1"/>
</dbReference>
<keyword evidence="3" id="KW-1185">Reference proteome</keyword>
<dbReference type="PANTHER" id="PTHR47723">
    <property type="entry name" value="OS05G0353850 PROTEIN"/>
    <property type="match status" value="1"/>
</dbReference>
<dbReference type="EMBL" id="LT934122">
    <property type="protein sequence ID" value="VAI61644.1"/>
    <property type="molecule type" value="Genomic_DNA"/>
</dbReference>
<dbReference type="InterPro" id="IPR002156">
    <property type="entry name" value="RNaseH_domain"/>
</dbReference>
<name>A0A9R0YWA5_TRITD</name>
<dbReference type="GO" id="GO:0004523">
    <property type="term" value="F:RNA-DNA hybrid ribonuclease activity"/>
    <property type="evidence" value="ECO:0007669"/>
    <property type="project" value="InterPro"/>
</dbReference>
<sequence>MSAFMARLEHVADVFTAEAAALLEGLKLARDTGCHYLVVRSDNITVVDTLRLNEGHSMVAAPVFDECRSYLEHFGIFTIEHCIGESIFVAHELARWGRVNNPARWVDAPPDFIVNLLADDVSIL</sequence>
<dbReference type="OMA" id="CRSYLEH"/>
<organism evidence="2 3">
    <name type="scientific">Triticum turgidum subsp. durum</name>
    <name type="common">Durum wheat</name>
    <name type="synonym">Triticum durum</name>
    <dbReference type="NCBI Taxonomy" id="4567"/>
    <lineage>
        <taxon>Eukaryota</taxon>
        <taxon>Viridiplantae</taxon>
        <taxon>Streptophyta</taxon>
        <taxon>Embryophyta</taxon>
        <taxon>Tracheophyta</taxon>
        <taxon>Spermatophyta</taxon>
        <taxon>Magnoliopsida</taxon>
        <taxon>Liliopsida</taxon>
        <taxon>Poales</taxon>
        <taxon>Poaceae</taxon>
        <taxon>BOP clade</taxon>
        <taxon>Pooideae</taxon>
        <taxon>Triticodae</taxon>
        <taxon>Triticeae</taxon>
        <taxon>Triticinae</taxon>
        <taxon>Triticum</taxon>
    </lineage>
</organism>
<accession>A0A9R0YWA5</accession>
<gene>
    <name evidence="2" type="ORF">TRITD_6Bv1G197650</name>
</gene>
<dbReference type="GO" id="GO:0003676">
    <property type="term" value="F:nucleic acid binding"/>
    <property type="evidence" value="ECO:0007669"/>
    <property type="project" value="InterPro"/>
</dbReference>
<dbReference type="Proteomes" id="UP000324705">
    <property type="component" value="Chromosome 6B"/>
</dbReference>
<reference evidence="2 3" key="1">
    <citation type="submission" date="2017-09" db="EMBL/GenBank/DDBJ databases">
        <authorList>
            <consortium name="International Durum Wheat Genome Sequencing Consortium (IDWGSC)"/>
            <person name="Milanesi L."/>
        </authorList>
    </citation>
    <scope>NUCLEOTIDE SEQUENCE [LARGE SCALE GENOMIC DNA]</scope>
    <source>
        <strain evidence="3">cv. Svevo</strain>
    </source>
</reference>
<feature type="domain" description="RNase H type-1" evidence="1">
    <location>
        <begin position="3"/>
        <end position="96"/>
    </location>
</feature>
<dbReference type="InterPro" id="IPR036397">
    <property type="entry name" value="RNaseH_sf"/>
</dbReference>
<evidence type="ECO:0000313" key="3">
    <source>
        <dbReference type="Proteomes" id="UP000324705"/>
    </source>
</evidence>
<dbReference type="InterPro" id="IPR012337">
    <property type="entry name" value="RNaseH-like_sf"/>
</dbReference>
<dbReference type="Gene3D" id="3.30.420.10">
    <property type="entry name" value="Ribonuclease H-like superfamily/Ribonuclease H"/>
    <property type="match status" value="1"/>
</dbReference>
<dbReference type="Gramene" id="TRITD6Bv1G197650.1">
    <property type="protein sequence ID" value="TRITD6Bv1G197650.1"/>
    <property type="gene ID" value="TRITD6Bv1G197650"/>
</dbReference>